<dbReference type="Proteomes" id="UP000030302">
    <property type="component" value="Plasmid unnamed"/>
</dbReference>
<keyword evidence="2" id="KW-1185">Reference proteome</keyword>
<reference evidence="2" key="1">
    <citation type="journal article" date="2014" name="Soil Biol. Biochem.">
        <title>Structure and function of bacterial communities in ageing soils: Insights from the Mendocino ecological staircase.</title>
        <authorList>
            <person name="Uroz S."/>
            <person name="Tech J.J."/>
            <person name="Sawaya N.A."/>
            <person name="Frey-Klett P."/>
            <person name="Leveau J.H.J."/>
        </authorList>
    </citation>
    <scope>NUCLEOTIDE SEQUENCE [LARGE SCALE GENOMIC DNA]</scope>
    <source>
        <strain evidence="2">Cal35</strain>
        <plasmid evidence="2">unnamed</plasmid>
    </source>
</reference>
<accession>A0A0A1FKH6</accession>
<dbReference type="HOGENOM" id="CLU_2408160_0_0_4"/>
<dbReference type="RefSeq" id="WP_040126133.1">
    <property type="nucleotide sequence ID" value="NZ_CP009963.1"/>
</dbReference>
<proteinExistence type="predicted"/>
<dbReference type="EMBL" id="CP009963">
    <property type="protein sequence ID" value="AIY44215.1"/>
    <property type="molecule type" value="Genomic_DNA"/>
</dbReference>
<gene>
    <name evidence="1" type="ORF">LT85_p036</name>
</gene>
<protein>
    <submittedName>
        <fullName evidence="1">Uncharacterized protein</fullName>
    </submittedName>
</protein>
<sequence>MTSERHPKKVQPAIEIEQKIHFLVSAEVAAHASGVVVAALRANKSQISPSSVVGLMKLALAHVESVPVGEQINAIEDLLRSAVHEIREERQK</sequence>
<geneLocation type="plasmid" evidence="1 2">
    <name>unnamed</name>
</geneLocation>
<evidence type="ECO:0000313" key="2">
    <source>
        <dbReference type="Proteomes" id="UP000030302"/>
    </source>
</evidence>
<dbReference type="AlphaFoldDB" id="A0A0A1FKH6"/>
<name>A0A0A1FKH6_9BURK</name>
<organism evidence="1 2">
    <name type="scientific">Collimonas arenae</name>
    <dbReference type="NCBI Taxonomy" id="279058"/>
    <lineage>
        <taxon>Bacteria</taxon>
        <taxon>Pseudomonadati</taxon>
        <taxon>Pseudomonadota</taxon>
        <taxon>Betaproteobacteria</taxon>
        <taxon>Burkholderiales</taxon>
        <taxon>Oxalobacteraceae</taxon>
        <taxon>Collimonas</taxon>
    </lineage>
</organism>
<evidence type="ECO:0000313" key="1">
    <source>
        <dbReference type="EMBL" id="AIY44215.1"/>
    </source>
</evidence>
<keyword evidence="1" id="KW-0614">Plasmid</keyword>
<dbReference type="KEGG" id="care:LT85_p036"/>